<evidence type="ECO:0000313" key="2">
    <source>
        <dbReference type="EMBL" id="KGF05092.1"/>
    </source>
</evidence>
<gene>
    <name evidence="2" type="ORF">HMPREF1630_01410</name>
</gene>
<dbReference type="Proteomes" id="UP000029579">
    <property type="component" value="Unassembled WGS sequence"/>
</dbReference>
<name>A0A095YEU1_9FIRM</name>
<keyword evidence="2" id="KW-0418">Kinase</keyword>
<protein>
    <submittedName>
        <fullName evidence="2">N-acetylglucosamine kinase</fullName>
    </submittedName>
</protein>
<dbReference type="PANTHER" id="PTHR43190">
    <property type="entry name" value="N-ACETYL-D-GLUCOSAMINE KINASE"/>
    <property type="match status" value="1"/>
</dbReference>
<dbReference type="RefSeq" id="WP_037326367.1">
    <property type="nucleotide sequence ID" value="NZ_JRMW01000019.1"/>
</dbReference>
<sequence length="304" mass="33296">MSKDIYLGVDGGGTKTAFILEKDGEVFLHKEGTIHLSQISREEFKKRIGNAVENLTKQAGISSDEIAYTFVSVPGYGQYPEDEAFIDESLREILGTDNFKVGNDCLNAWAGSLNAKPGINLILGTGSIGFGLDDKGNSLRCGGWGPLISDESSGYYLGLRLINYFTKQSDGRIPKTMLYDLMKEELKITDDFEIIPMAEGMTRDELASVSKILGKLIENKDECALELIDKAGYEAALTINTLAKNLNFDGKVLASYSGGVFNLGEALIVKIKQYLDSNIDLVKPYADPTQGALILAKKFFQENK</sequence>
<feature type="domain" description="ATPase BadF/BadG/BcrA/BcrD type" evidence="1">
    <location>
        <begin position="7"/>
        <end position="296"/>
    </location>
</feature>
<dbReference type="CDD" id="cd24007">
    <property type="entry name" value="ASKHA_NBD_eukNAGK-like"/>
    <property type="match status" value="1"/>
</dbReference>
<dbReference type="SUPFAM" id="SSF53067">
    <property type="entry name" value="Actin-like ATPase domain"/>
    <property type="match status" value="2"/>
</dbReference>
<dbReference type="InterPro" id="IPR002731">
    <property type="entry name" value="ATPase_BadF"/>
</dbReference>
<dbReference type="GO" id="GO:0016301">
    <property type="term" value="F:kinase activity"/>
    <property type="evidence" value="ECO:0007669"/>
    <property type="project" value="UniProtKB-KW"/>
</dbReference>
<organism evidence="2 3">
    <name type="scientific">Anaerococcus lactolyticus S7-1-13</name>
    <dbReference type="NCBI Taxonomy" id="1284686"/>
    <lineage>
        <taxon>Bacteria</taxon>
        <taxon>Bacillati</taxon>
        <taxon>Bacillota</taxon>
        <taxon>Tissierellia</taxon>
        <taxon>Tissierellales</taxon>
        <taxon>Peptoniphilaceae</taxon>
        <taxon>Anaerococcus</taxon>
    </lineage>
</organism>
<proteinExistence type="predicted"/>
<comment type="caution">
    <text evidence="2">The sequence shown here is derived from an EMBL/GenBank/DDBJ whole genome shotgun (WGS) entry which is preliminary data.</text>
</comment>
<dbReference type="OrthoDB" id="9772633at2"/>
<dbReference type="AlphaFoldDB" id="A0A095YEU1"/>
<evidence type="ECO:0000259" key="1">
    <source>
        <dbReference type="Pfam" id="PF01869"/>
    </source>
</evidence>
<dbReference type="Gene3D" id="3.30.420.40">
    <property type="match status" value="2"/>
</dbReference>
<evidence type="ECO:0000313" key="3">
    <source>
        <dbReference type="Proteomes" id="UP000029579"/>
    </source>
</evidence>
<dbReference type="EMBL" id="JRMW01000019">
    <property type="protein sequence ID" value="KGF05092.1"/>
    <property type="molecule type" value="Genomic_DNA"/>
</dbReference>
<accession>A0A095YEU1</accession>
<dbReference type="PANTHER" id="PTHR43190:SF3">
    <property type="entry name" value="N-ACETYL-D-GLUCOSAMINE KINASE"/>
    <property type="match status" value="1"/>
</dbReference>
<reference evidence="2 3" key="1">
    <citation type="submission" date="2014-07" db="EMBL/GenBank/DDBJ databases">
        <authorList>
            <person name="McCorrison J."/>
            <person name="Sanka R."/>
            <person name="Torralba M."/>
            <person name="Gillis M."/>
            <person name="Haft D.H."/>
            <person name="Methe B."/>
            <person name="Sutton G."/>
            <person name="Nelson K.E."/>
        </authorList>
    </citation>
    <scope>NUCLEOTIDE SEQUENCE [LARGE SCALE GENOMIC DNA]</scope>
    <source>
        <strain evidence="2 3">S7-1-13</strain>
    </source>
</reference>
<dbReference type="InterPro" id="IPR043129">
    <property type="entry name" value="ATPase_NBD"/>
</dbReference>
<dbReference type="InterPro" id="IPR052519">
    <property type="entry name" value="Euk-type_GlcNAc_Kinase"/>
</dbReference>
<dbReference type="Pfam" id="PF01869">
    <property type="entry name" value="BcrAD_BadFG"/>
    <property type="match status" value="1"/>
</dbReference>
<keyword evidence="2" id="KW-0808">Transferase</keyword>
<dbReference type="eggNOG" id="COG2971">
    <property type="taxonomic scope" value="Bacteria"/>
</dbReference>